<name>A0A8D7ZWM9_CULPI</name>
<sequence>MSRSKAREEGTTRTRVLRESLEAIADGTRTKVRREGVRRSSRNVATPTRVHRGEVARSRRFESSRNLGIRTKVRQGNRIVAATRINLLLVGSSGNVRTVRRRVRPAGR</sequence>
<evidence type="ECO:0000313" key="1">
    <source>
        <dbReference type="EMBL" id="CAG6445255.1"/>
    </source>
</evidence>
<organism evidence="1">
    <name type="scientific">Culex pipiens</name>
    <name type="common">House mosquito</name>
    <dbReference type="NCBI Taxonomy" id="7175"/>
    <lineage>
        <taxon>Eukaryota</taxon>
        <taxon>Metazoa</taxon>
        <taxon>Ecdysozoa</taxon>
        <taxon>Arthropoda</taxon>
        <taxon>Hexapoda</taxon>
        <taxon>Insecta</taxon>
        <taxon>Pterygota</taxon>
        <taxon>Neoptera</taxon>
        <taxon>Endopterygota</taxon>
        <taxon>Diptera</taxon>
        <taxon>Nematocera</taxon>
        <taxon>Culicoidea</taxon>
        <taxon>Culicidae</taxon>
        <taxon>Culicinae</taxon>
        <taxon>Culicini</taxon>
        <taxon>Culex</taxon>
        <taxon>Culex</taxon>
    </lineage>
</organism>
<dbReference type="EMBL" id="HBUE01004519">
    <property type="protein sequence ID" value="CAG6445255.1"/>
    <property type="molecule type" value="Transcribed_RNA"/>
</dbReference>
<protein>
    <submittedName>
        <fullName evidence="1">(northern house mosquito) hypothetical protein</fullName>
    </submittedName>
</protein>
<reference evidence="1" key="1">
    <citation type="submission" date="2021-05" db="EMBL/GenBank/DDBJ databases">
        <authorList>
            <person name="Alioto T."/>
            <person name="Alioto T."/>
            <person name="Gomez Garrido J."/>
        </authorList>
    </citation>
    <scope>NUCLEOTIDE SEQUENCE</scope>
</reference>
<accession>A0A8D7ZWM9</accession>
<proteinExistence type="predicted"/>
<dbReference type="AlphaFoldDB" id="A0A8D7ZWM9"/>